<dbReference type="Proteomes" id="UP000053825">
    <property type="component" value="Unassembled WGS sequence"/>
</dbReference>
<feature type="compositionally biased region" description="Low complexity" evidence="2">
    <location>
        <begin position="329"/>
        <end position="362"/>
    </location>
</feature>
<dbReference type="Pfam" id="PF24079">
    <property type="entry name" value="UBR4"/>
    <property type="match status" value="1"/>
</dbReference>
<sequence>MLEVLELSFNVPSNDENKVSLKATAVDVASQLLILPTPLPVQMHTTALLAALHPSKQAYHLHKDHVLLSHVLDSLKSMRELNDARDIDAENFYRLVLIVRSISVSRPQNLAKFTEQYTNKPIDETNVPIFEKDRESGGNQAYKNVDGNEQHLVVQLMEILWSLHMAYPKNMALAPVVVPGLTHAEGTIHAIVEIIHAFTTCDVEKNVPLAAKLYLQLLLSSDTTISFTAKQAIIRVLRPKYKRRRVYIPSPPNCSTPGTVAVGTEEKATSSVMQSHREVTRTTAATTTTSSSTLDGETEQQLDVEAIGGGGSSVIDPLAVMLTADNNQAASSSTSGATSSSNASRNSAGGSSGGAASSSGQTTRGGGAVNSLETLLGSGSFSQILDVPPDTDDETMMELAIALSLEDHEGTNTDLEVLRQGFERTLSNLQGLENLQNLSGPALQTLQALGAQGLAQVQSTSQAKGGGHYSDTTASAGGSDDEGSTAATDGSTLRTSPAEQGGSGGSKGSESGGSESGGSAVDSMTGEHNVSGRSSAYGDNGPDSIPPIGGIGVNQASRSETNSVGLPASFTVAEQEEEGTEQEHITVQENDNASCETTAKLHTVRLLLLDKLMQFVPSLTNVSGVLTVPFMQVLLMLTADLDGQEEKDRACVERLLGILVKELEMDKPDTNNICQRSNKREVHLVIMRLLSVLMSRSKHIAKTQAENSNFVSQMAAATLNKAGVIDYCLTLLKALLEYWKPTSAEETGTILGGQLLKEHLTTSLPDMSPFFLRQHVKGHASDIFEPYPQLLTEMVLRLPYQVHKYAENNSVQSAFEQPWYFYLCEYMMSYQTPLVRRQVRKLLLFICGNKEKYRQLRDLYALISHVQAKCCTAGGFEPLQTRPHSINLPYDSLVELIEHLKCCVEIAISRTGNWQRFCLKKDTVLSYLFTIATLLDEGVSPTVLQLLQCAICSSNKSKEAKDITKATKEGKSGTVVATKERREREKSEDSDTEAKFEEAQCLALVEQIQKQVSPSLLTKFIQTFLLETNNTNVRWQAHSLILAIYKNCGPADQEVLLDLLWRLWPLLPAYGRKAAQFVDLLGYFSLKTPHTSKKMHGYMEQAVAVLRAQNQLLARHPNANLYANLAQFVELDGYYLESEPCLVCNNPEVAMSTIKLSSIKVDSKFTTTTQFVKLIGSHTISRITLRIGDLKRTKMVRTINIYYNNRSVQAVVELKNKPAMWHKAKKITLAQGQTEIKMEFPLPIVACNLMIEYADFYEDIQASSETLQCPRCSANVPANPGVCANCGENVFQCHKCRAINYDEKDPFLCHACGFCKYAKFDYTLTGRPCCAVDPIESDDDRKKTVATINTLLEKADRVYKTLISNKPALEMLLIKISEHRLDRGLVEDSAATTIQVSSGASTQVNRAIQLLAQRYCSECKTSFEELSKIIQKVLACRRELVAYDRQQRGQIIAGSSSNNDASPAATATITAAAAVASKEESLVAMTSEQEEAVVAAVNPQTVGRCYGCATAATEHCLTLLRALATNQVAKEVLCKQGLIQELVEHNLRKGTVQMQEEVRQLLCLVTRDNAQSTKELCSLLTGRITLTLRGRVATSDLSVAVRHEMALLAALIQKEDTCWEQKLRCVMQLFLMACKESKSPVVMESIILPCLKILQGLVKPEQQQPVSKKTKEKTIESLASVQPAEGIITIDVSKWLNGDPKHSYSEWIRRMPGKKTRALYLMEKYGHRWHNRCARQQGVQPLKLADDAWLKEVLFNPSSRLARQVACNMIESLCQGTERKKEVLVLLTCYLEELRTAGESSTEFLTLYQSLIKQPPWKQFLAVRGVMTLLADLLTREIEELHRLEETTLTSDLAQGYSLKMLTELMATFLEQESIKQQYKGRLVGAVLNGYLSLRRLVVQRTRLIDDTQEKLLELLEEMTTGTEEETKAFMAICVETVQKYSVEDVCTPVFIFERLCSIIYPEENDVGEFFLTLEKDSQQEDFLQGRMLGNPYSSLESGLGPLMRDVKNKICQDCELVALLEDDNGMELLVNNKIISLDLPVKEVYKKVWVLEGGECDAMRVVYRMRGLLGDATEEFVESLNVNSEQEVNNEEVYKMANVLADCGGLEVMLNRLAAIQDVNRARPLLQVLLKLFRLSVKVKKNQEVLSKLGAVTVFLDVLQRCLATESENSQAKITGQLLDIMETILTHASLSTLEAFSRTSSGPEHIKALLSCAQSTAVRQSNVLPHLARVLAALTYGNRGKMALLCDYFKPVLNFYEFDHEHTPEDEQKLELFCILTQAIERNAIGNTLKDYIINMGIVKDAFEYITVRAPCVKPTLLRTDSDELKDFISKPALKYILRFLTGLATDHEPTQLAVSQFTISIIHRLEQVSSDEHVGSLAENLLEALCTNKRVAELIEKARQHTRSEKKRLAMAMRERQLGALGMQTNDKGQVMASGTILQQMEDLGDETGLVCVICREGYKFKPSMVGIYTFSKRCNVEEFETKQRKTVGYTTVTHFNVVHVDCHMSAVRLARARDEWESAALQNANTKCNGLLPLWGPQVLESAFASCLARHNTYLQECTSHRDISYPSTVHDLKLLLLRFAQEKSFHEDSGGGGPQSNMHLVPYLIHTALYVINTTRAATRAEKTLIGYLETPPGSNWLESCYEAEGPFYQCIMSLLLHTPARWKAYRIAHLNRLIVLAHQRYLSPTRSTKTIGDATDKHYTIYKTALIFFGLVDCIYANFFKKVNVLSDDQWPSVLAEYIRHNDEAMLKASERVLATYRDELLPCTSFEEFCDVVGLLEEITNPTSYVSDILRRIG</sequence>
<gene>
    <name evidence="5" type="ORF">WH47_12681</name>
</gene>
<dbReference type="GO" id="GO:0008270">
    <property type="term" value="F:zinc ion binding"/>
    <property type="evidence" value="ECO:0007669"/>
    <property type="project" value="UniProtKB-KW"/>
</dbReference>
<dbReference type="OrthoDB" id="30336at2759"/>
<keyword evidence="1" id="KW-0863">Zinc-finger</keyword>
<dbReference type="PROSITE" id="PS52043">
    <property type="entry name" value="UBR4_E3"/>
    <property type="match status" value="1"/>
</dbReference>
<keyword evidence="1" id="KW-0862">Zinc</keyword>
<feature type="region of interest" description="UBR4 E3 catalytic module" evidence="1">
    <location>
        <begin position="2334"/>
        <end position="2800"/>
    </location>
</feature>
<dbReference type="InterPro" id="IPR045189">
    <property type="entry name" value="UBR4-like"/>
</dbReference>
<protein>
    <submittedName>
        <fullName evidence="5">E3 ubiquitin-protein ligase UBR4</fullName>
    </submittedName>
</protein>
<feature type="domain" description="E3 ubiquitin ligase UBR4 C-terminal" evidence="3">
    <location>
        <begin position="1988"/>
        <end position="2781"/>
    </location>
</feature>
<feature type="region of interest" description="Disordered" evidence="2">
    <location>
        <begin position="329"/>
        <end position="371"/>
    </location>
</feature>
<feature type="compositionally biased region" description="Polar residues" evidence="2">
    <location>
        <begin position="485"/>
        <end position="498"/>
    </location>
</feature>
<feature type="region of interest" description="Disordered" evidence="2">
    <location>
        <begin position="972"/>
        <end position="991"/>
    </location>
</feature>
<keyword evidence="1" id="KW-0479">Metal-binding</keyword>
<feature type="domain" description="E3 ubiquitin-protein ligase UBR4-like" evidence="4">
    <location>
        <begin position="1320"/>
        <end position="1447"/>
    </location>
</feature>
<evidence type="ECO:0000259" key="4">
    <source>
        <dbReference type="Pfam" id="PF24079"/>
    </source>
</evidence>
<feature type="compositionally biased region" description="Basic and acidic residues" evidence="2">
    <location>
        <begin position="978"/>
        <end position="991"/>
    </location>
</feature>
<dbReference type="EMBL" id="KQ414654">
    <property type="protein sequence ID" value="KOC65882.1"/>
    <property type="molecule type" value="Genomic_DNA"/>
</dbReference>
<dbReference type="SUPFAM" id="SSF48371">
    <property type="entry name" value="ARM repeat"/>
    <property type="match status" value="1"/>
</dbReference>
<evidence type="ECO:0000313" key="6">
    <source>
        <dbReference type="Proteomes" id="UP000053825"/>
    </source>
</evidence>
<organism evidence="5 6">
    <name type="scientific">Habropoda laboriosa</name>
    <dbReference type="NCBI Taxonomy" id="597456"/>
    <lineage>
        <taxon>Eukaryota</taxon>
        <taxon>Metazoa</taxon>
        <taxon>Ecdysozoa</taxon>
        <taxon>Arthropoda</taxon>
        <taxon>Hexapoda</taxon>
        <taxon>Insecta</taxon>
        <taxon>Pterygota</taxon>
        <taxon>Neoptera</taxon>
        <taxon>Endopterygota</taxon>
        <taxon>Hymenoptera</taxon>
        <taxon>Apocrita</taxon>
        <taxon>Aculeata</taxon>
        <taxon>Apoidea</taxon>
        <taxon>Anthophila</taxon>
        <taxon>Apidae</taxon>
        <taxon>Habropoda</taxon>
    </lineage>
</organism>
<dbReference type="STRING" id="597456.A0A0L7R4S9"/>
<proteinExistence type="inferred from homology"/>
<reference evidence="5 6" key="1">
    <citation type="submission" date="2015-07" db="EMBL/GenBank/DDBJ databases">
        <title>The genome of Habropoda laboriosa.</title>
        <authorList>
            <person name="Pan H."/>
            <person name="Kapheim K."/>
        </authorList>
    </citation>
    <scope>NUCLEOTIDE SEQUENCE [LARGE SCALE GENOMIC DNA]</scope>
    <source>
        <strain evidence="5">0110345459</strain>
    </source>
</reference>
<evidence type="ECO:0000256" key="2">
    <source>
        <dbReference type="SAM" id="MobiDB-lite"/>
    </source>
</evidence>
<dbReference type="PANTHER" id="PTHR21725">
    <property type="entry name" value="E3 UBIQUITIN-PROTEIN LIGASE UBR4"/>
    <property type="match status" value="1"/>
</dbReference>
<feature type="region of interest" description="Disordered" evidence="2">
    <location>
        <begin position="460"/>
        <end position="562"/>
    </location>
</feature>
<feature type="compositionally biased region" description="Low complexity" evidence="2">
    <location>
        <begin position="538"/>
        <end position="548"/>
    </location>
</feature>
<feature type="region of interest" description="Disordered" evidence="2">
    <location>
        <begin position="270"/>
        <end position="299"/>
    </location>
</feature>
<dbReference type="InterPro" id="IPR016024">
    <property type="entry name" value="ARM-type_fold"/>
</dbReference>
<dbReference type="Pfam" id="PF13764">
    <property type="entry name" value="E3_UbLigase_R4"/>
    <property type="match status" value="1"/>
</dbReference>
<accession>A0A0L7R4S9</accession>
<evidence type="ECO:0000256" key="1">
    <source>
        <dbReference type="PROSITE-ProRule" id="PRU01388"/>
    </source>
</evidence>
<comment type="similarity">
    <text evidence="1">Belongs to the UBR4 family.</text>
</comment>
<evidence type="ECO:0000313" key="5">
    <source>
        <dbReference type="EMBL" id="KOC65882.1"/>
    </source>
</evidence>
<dbReference type="PANTHER" id="PTHR21725:SF1">
    <property type="entry name" value="E3 UBIQUITIN-PROTEIN LIGASE UBR4"/>
    <property type="match status" value="1"/>
</dbReference>
<dbReference type="InterPro" id="IPR056530">
    <property type="entry name" value="UBR4-like_dom"/>
</dbReference>
<dbReference type="InterPro" id="IPR025704">
    <property type="entry name" value="E3_Ub_ligase_UBR4_C"/>
</dbReference>
<keyword evidence="6" id="KW-1185">Reference proteome</keyword>
<name>A0A0L7R4S9_9HYME</name>
<feature type="compositionally biased region" description="Low complexity" evidence="2">
    <location>
        <begin position="281"/>
        <end position="293"/>
    </location>
</feature>
<feature type="compositionally biased region" description="Gly residues" evidence="2">
    <location>
        <begin position="501"/>
        <end position="516"/>
    </location>
</feature>
<evidence type="ECO:0000259" key="3">
    <source>
        <dbReference type="Pfam" id="PF13764"/>
    </source>
</evidence>